<dbReference type="PROSITE" id="PS51293">
    <property type="entry name" value="SANT"/>
    <property type="match status" value="1"/>
</dbReference>
<evidence type="ECO:0000256" key="3">
    <source>
        <dbReference type="ARBA" id="ARBA00023163"/>
    </source>
</evidence>
<dbReference type="EMBL" id="CM002927">
    <property type="protein sequence ID" value="KGN47190.1"/>
    <property type="molecule type" value="Genomic_DNA"/>
</dbReference>
<dbReference type="GO" id="GO:0003714">
    <property type="term" value="F:transcription corepressor activity"/>
    <property type="evidence" value="ECO:0000318"/>
    <property type="project" value="GO_Central"/>
</dbReference>
<evidence type="ECO:0000259" key="6">
    <source>
        <dbReference type="PROSITE" id="PS51293"/>
    </source>
</evidence>
<evidence type="ECO:0000256" key="2">
    <source>
        <dbReference type="ARBA" id="ARBA00023015"/>
    </source>
</evidence>
<feature type="compositionally biased region" description="Low complexity" evidence="5">
    <location>
        <begin position="1060"/>
        <end position="1069"/>
    </location>
</feature>
<name>A0A0A0KBV6_CUCSA</name>
<feature type="compositionally biased region" description="Basic and acidic residues" evidence="5">
    <location>
        <begin position="946"/>
        <end position="959"/>
    </location>
</feature>
<feature type="region of interest" description="Disordered" evidence="5">
    <location>
        <begin position="1"/>
        <end position="37"/>
    </location>
</feature>
<feature type="region of interest" description="Disordered" evidence="5">
    <location>
        <begin position="707"/>
        <end position="855"/>
    </location>
</feature>
<dbReference type="InterPro" id="IPR017884">
    <property type="entry name" value="SANT_dom"/>
</dbReference>
<gene>
    <name evidence="7" type="ORF">Csa_6G197210</name>
</gene>
<dbReference type="GO" id="GO:0005634">
    <property type="term" value="C:nucleus"/>
    <property type="evidence" value="ECO:0000318"/>
    <property type="project" value="GO_Central"/>
</dbReference>
<feature type="compositionally biased region" description="Polar residues" evidence="5">
    <location>
        <begin position="19"/>
        <end position="28"/>
    </location>
</feature>
<sequence>MDLVKENYQDIDGNEDGSPEQSVSQENSEICDEFSDPEISPRVGEEYQVEVPPLLLKSDINWLQSFKEAEIQGSSLHDFFVGLPVQVMWISEEAHWMERKLREDTVEKCSRKEDLKGESFQDEQKDDSAKLIIEATKMTTSSTIKVSKAADLALPKETVLAIDTDKKDNINGCHLVPGVSGQPWTNIEEASFLLGLYIFGKNLVLVKKFVGSKQMGDILSFYYGRFYRSEKYCRWCECRKTRGRKCIYGQRLFKGWRQQELVSRLLLHVAEDNKNALVEVTKSFGDGKFSFEEYVFALKATVGLEAFVEAVGIGKEKQDLTSVSMDPVKSNHGASLRPEIPSGKACSALTPLEIVNYLTGDFRLSKARSSDLFWEAVWPRLLARGWHSEQPSNGFTAGMKHSLVFLVPGIKKFSRRKLVRGNHYFDSVSDVLGKVALDPGLLELDSNVDKDGKSNEENGWTDDSKVDQEEFPSQQRHCYLKPRTPANTDIVKFTIVDTSLANGSASKIRELRSLPVDLLTVSSSRSYFENHALCSSSESMEKSDSEEDRCVDKAETADTSHALRKNKKQKVISNGHYSPSDVSKSNQVLPVSCEPDSMDSPAEVLKDHSCVKLDSTRSQNGIMHPFSQKSRLDNKRKPTNATKKRRKLNTFGLKCTSNISVPSKPKEEDACCKPKEDACEDSCCKPKEEDSCCKPKEEACEDSCCKPKEEDSCCEPKEEDSCCTPKEEDSCCEPKEEDSCCTPKEEDSCCEPKEEDSCCTPKEEDSCCEPKEEDSCCTPKEEDSCCEPKEEDSCCTPKEEDSCCEPKEEDSCCTPKEEDSCCEPKEEDSCCTPKEEDSCCEPKEEDSCCKPKEEDACCKPKEEDACCKPKEEDACCSKDGSDSSKNILPIADPLQEKSSSSSGCSPISSLDGNPKEIGLNQSRALIDLNLPVPLDAETDEPVIMHIRQERPDQRSKEPNDPSIAKNSEVVSNVSDQQLNMNSRRVSSRNRPPTTRALEARALGLLDVKQKRKHKDPFLDGNSIIKPSRRGCPKVRPTENLEISIEKFKIEDRAVVVSPCNSNSNSNSNSEVLPKLET</sequence>
<dbReference type="PANTHER" id="PTHR13859:SF34">
    <property type="entry name" value="SANT DOMAIN-CONTAINING PROTEIN"/>
    <property type="match status" value="1"/>
</dbReference>
<reference evidence="7 8" key="1">
    <citation type="journal article" date="2009" name="Nat. Genet.">
        <title>The genome of the cucumber, Cucumis sativus L.</title>
        <authorList>
            <person name="Huang S."/>
            <person name="Li R."/>
            <person name="Zhang Z."/>
            <person name="Li L."/>
            <person name="Gu X."/>
            <person name="Fan W."/>
            <person name="Lucas W.J."/>
            <person name="Wang X."/>
            <person name="Xie B."/>
            <person name="Ni P."/>
            <person name="Ren Y."/>
            <person name="Zhu H."/>
            <person name="Li J."/>
            <person name="Lin K."/>
            <person name="Jin W."/>
            <person name="Fei Z."/>
            <person name="Li G."/>
            <person name="Staub J."/>
            <person name="Kilian A."/>
            <person name="van der Vossen E.A."/>
            <person name="Wu Y."/>
            <person name="Guo J."/>
            <person name="He J."/>
            <person name="Jia Z."/>
            <person name="Ren Y."/>
            <person name="Tian G."/>
            <person name="Lu Y."/>
            <person name="Ruan J."/>
            <person name="Qian W."/>
            <person name="Wang M."/>
            <person name="Huang Q."/>
            <person name="Li B."/>
            <person name="Xuan Z."/>
            <person name="Cao J."/>
            <person name="Asan"/>
            <person name="Wu Z."/>
            <person name="Zhang J."/>
            <person name="Cai Q."/>
            <person name="Bai Y."/>
            <person name="Zhao B."/>
            <person name="Han Y."/>
            <person name="Li Y."/>
            <person name="Li X."/>
            <person name="Wang S."/>
            <person name="Shi Q."/>
            <person name="Liu S."/>
            <person name="Cho W.K."/>
            <person name="Kim J.Y."/>
            <person name="Xu Y."/>
            <person name="Heller-Uszynska K."/>
            <person name="Miao H."/>
            <person name="Cheng Z."/>
            <person name="Zhang S."/>
            <person name="Wu J."/>
            <person name="Yang Y."/>
            <person name="Kang H."/>
            <person name="Li M."/>
            <person name="Liang H."/>
            <person name="Ren X."/>
            <person name="Shi Z."/>
            <person name="Wen M."/>
            <person name="Jian M."/>
            <person name="Yang H."/>
            <person name="Zhang G."/>
            <person name="Yang Z."/>
            <person name="Chen R."/>
            <person name="Liu S."/>
            <person name="Li J."/>
            <person name="Ma L."/>
            <person name="Liu H."/>
            <person name="Zhou Y."/>
            <person name="Zhao J."/>
            <person name="Fang X."/>
            <person name="Li G."/>
            <person name="Fang L."/>
            <person name="Li Y."/>
            <person name="Liu D."/>
            <person name="Zheng H."/>
            <person name="Zhang Y."/>
            <person name="Qin N."/>
            <person name="Li Z."/>
            <person name="Yang G."/>
            <person name="Yang S."/>
            <person name="Bolund L."/>
            <person name="Kristiansen K."/>
            <person name="Zheng H."/>
            <person name="Li S."/>
            <person name="Zhang X."/>
            <person name="Yang H."/>
            <person name="Wang J."/>
            <person name="Sun R."/>
            <person name="Zhang B."/>
            <person name="Jiang S."/>
            <person name="Wang J."/>
            <person name="Du Y."/>
            <person name="Li S."/>
        </authorList>
    </citation>
    <scope>NUCLEOTIDE SEQUENCE [LARGE SCALE GENOMIC DNA]</scope>
    <source>
        <strain evidence="8">cv. 9930</strain>
    </source>
</reference>
<feature type="region of interest" description="Disordered" evidence="5">
    <location>
        <begin position="446"/>
        <end position="467"/>
    </location>
</feature>
<accession>A0A0A0KBV6</accession>
<dbReference type="Pfam" id="PF24662">
    <property type="entry name" value="DUF7650"/>
    <property type="match status" value="1"/>
</dbReference>
<dbReference type="SUPFAM" id="SSF46689">
    <property type="entry name" value="Homeodomain-like"/>
    <property type="match status" value="1"/>
</dbReference>
<dbReference type="eggNOG" id="ENOG502QQVN">
    <property type="taxonomic scope" value="Eukaryota"/>
</dbReference>
<feature type="region of interest" description="Disordered" evidence="5">
    <location>
        <begin position="538"/>
        <end position="587"/>
    </location>
</feature>
<reference evidence="7 8" key="4">
    <citation type="journal article" date="2011" name="BMC Genomics">
        <title>RNA-Seq improves annotation of protein-coding genes in the cucumber genome.</title>
        <authorList>
            <person name="Li Z."/>
            <person name="Zhang Z."/>
            <person name="Yan P."/>
            <person name="Huang S."/>
            <person name="Fei Z."/>
            <person name="Lin K."/>
        </authorList>
    </citation>
    <scope>NUCLEOTIDE SEQUENCE [LARGE SCALE GENOMIC DNA]</scope>
    <source>
        <strain evidence="8">cv. 9930</strain>
    </source>
</reference>
<dbReference type="Gramene" id="KGN47190">
    <property type="protein sequence ID" value="KGN47190"/>
    <property type="gene ID" value="Csa_6G197210"/>
</dbReference>
<feature type="region of interest" description="Disordered" evidence="5">
    <location>
        <begin position="935"/>
        <end position="995"/>
    </location>
</feature>
<feature type="region of interest" description="Disordered" evidence="5">
    <location>
        <begin position="1057"/>
        <end position="1077"/>
    </location>
</feature>
<protein>
    <recommendedName>
        <fullName evidence="6">SANT domain-containing protein</fullName>
    </recommendedName>
</protein>
<organism evidence="7 8">
    <name type="scientific">Cucumis sativus</name>
    <name type="common">Cucumber</name>
    <dbReference type="NCBI Taxonomy" id="3659"/>
    <lineage>
        <taxon>Eukaryota</taxon>
        <taxon>Viridiplantae</taxon>
        <taxon>Streptophyta</taxon>
        <taxon>Embryophyta</taxon>
        <taxon>Tracheophyta</taxon>
        <taxon>Spermatophyta</taxon>
        <taxon>Magnoliopsida</taxon>
        <taxon>eudicotyledons</taxon>
        <taxon>Gunneridae</taxon>
        <taxon>Pentapetalae</taxon>
        <taxon>rosids</taxon>
        <taxon>fabids</taxon>
        <taxon>Cucurbitales</taxon>
        <taxon>Cucurbitaceae</taxon>
        <taxon>Benincaseae</taxon>
        <taxon>Cucumis</taxon>
    </lineage>
</organism>
<feature type="compositionally biased region" description="Polar residues" evidence="5">
    <location>
        <begin position="571"/>
        <end position="587"/>
    </location>
</feature>
<evidence type="ECO:0000313" key="8">
    <source>
        <dbReference type="Proteomes" id="UP000029981"/>
    </source>
</evidence>
<feature type="compositionally biased region" description="Basic and acidic residues" evidence="5">
    <location>
        <begin position="447"/>
        <end position="467"/>
    </location>
</feature>
<feature type="compositionally biased region" description="Polar residues" evidence="5">
    <location>
        <begin position="964"/>
        <end position="980"/>
    </location>
</feature>
<dbReference type="PANTHER" id="PTHR13859">
    <property type="entry name" value="ATROPHIN-RELATED"/>
    <property type="match status" value="1"/>
</dbReference>
<dbReference type="InterPro" id="IPR009057">
    <property type="entry name" value="Homeodomain-like_sf"/>
</dbReference>
<dbReference type="Pfam" id="PF25826">
    <property type="entry name" value="DUF7952"/>
    <property type="match status" value="1"/>
</dbReference>
<feature type="compositionally biased region" description="Basic and acidic residues" evidence="5">
    <location>
        <begin position="539"/>
        <end position="558"/>
    </location>
</feature>
<dbReference type="Proteomes" id="UP000029981">
    <property type="component" value="Chromosome 6"/>
</dbReference>
<reference evidence="7 8" key="3">
    <citation type="journal article" date="2010" name="BMC Genomics">
        <title>Transcriptome sequencing and comparative analysis of cucumber flowers with different sex types.</title>
        <authorList>
            <person name="Guo S."/>
            <person name="Zheng Y."/>
            <person name="Joung J.G."/>
            <person name="Liu S."/>
            <person name="Zhang Z."/>
            <person name="Crasta O.R."/>
            <person name="Sobral B.W."/>
            <person name="Xu Y."/>
            <person name="Huang S."/>
            <person name="Fei Z."/>
        </authorList>
    </citation>
    <scope>NUCLEOTIDE SEQUENCE [LARGE SCALE GENOMIC DNA]</scope>
    <source>
        <strain evidence="8">cv. 9930</strain>
    </source>
</reference>
<dbReference type="AlphaFoldDB" id="A0A0A0KBV6"/>
<dbReference type="STRING" id="3659.A0A0A0KBV6"/>
<dbReference type="InterPro" id="IPR056067">
    <property type="entry name" value="DUF7650"/>
</dbReference>
<evidence type="ECO:0000313" key="7">
    <source>
        <dbReference type="EMBL" id="KGN47190.1"/>
    </source>
</evidence>
<keyword evidence="8" id="KW-1185">Reference proteome</keyword>
<feature type="domain" description="SANT" evidence="6">
    <location>
        <begin position="179"/>
        <end position="231"/>
    </location>
</feature>
<keyword evidence="4" id="KW-0539">Nucleus</keyword>
<dbReference type="InterPro" id="IPR057712">
    <property type="entry name" value="DUF7952"/>
</dbReference>
<keyword evidence="2" id="KW-0805">Transcription regulation</keyword>
<evidence type="ECO:0000256" key="5">
    <source>
        <dbReference type="SAM" id="MobiDB-lite"/>
    </source>
</evidence>
<feature type="compositionally biased region" description="Basic and acidic residues" evidence="5">
    <location>
        <begin position="870"/>
        <end position="882"/>
    </location>
</feature>
<feature type="region of interest" description="Disordered" evidence="5">
    <location>
        <begin position="1013"/>
        <end position="1035"/>
    </location>
</feature>
<feature type="compositionally biased region" description="Low complexity" evidence="5">
    <location>
        <begin position="981"/>
        <end position="995"/>
    </location>
</feature>
<proteinExistence type="predicted"/>
<comment type="subcellular location">
    <subcellularLocation>
        <location evidence="1">Nucleus</location>
    </subcellularLocation>
</comment>
<feature type="compositionally biased region" description="Low complexity" evidence="5">
    <location>
        <begin position="898"/>
        <end position="909"/>
    </location>
</feature>
<evidence type="ECO:0000256" key="4">
    <source>
        <dbReference type="ARBA" id="ARBA00023242"/>
    </source>
</evidence>
<reference evidence="7 8" key="2">
    <citation type="journal article" date="2009" name="PLoS ONE">
        <title>An integrated genetic and cytogenetic map of the cucumber genome.</title>
        <authorList>
            <person name="Ren Y."/>
            <person name="Zhang Z."/>
            <person name="Liu J."/>
            <person name="Staub J.E."/>
            <person name="Han Y."/>
            <person name="Cheng Z."/>
            <person name="Li X."/>
            <person name="Lu J."/>
            <person name="Miao H."/>
            <person name="Kang H."/>
            <person name="Xie B."/>
            <person name="Gu X."/>
            <person name="Wang X."/>
            <person name="Du Y."/>
            <person name="Jin W."/>
            <person name="Huang S."/>
        </authorList>
    </citation>
    <scope>NUCLEOTIDE SEQUENCE [LARGE SCALE GENOMIC DNA]</scope>
    <source>
        <strain evidence="8">cv. 9930</strain>
    </source>
</reference>
<evidence type="ECO:0000256" key="1">
    <source>
        <dbReference type="ARBA" id="ARBA00004123"/>
    </source>
</evidence>
<feature type="region of interest" description="Disordered" evidence="5">
    <location>
        <begin position="870"/>
        <end position="917"/>
    </location>
</feature>
<keyword evidence="3" id="KW-0804">Transcription</keyword>